<accession>A0A0W0U1Z6</accession>
<keyword evidence="4" id="KW-1185">Reference proteome</keyword>
<dbReference type="PATRIC" id="fig|453.4.peg.1062"/>
<reference evidence="3 5" key="2">
    <citation type="submission" date="2018-06" db="EMBL/GenBank/DDBJ databases">
        <authorList>
            <consortium name="Pathogen Informatics"/>
            <person name="Doyle S."/>
        </authorList>
    </citation>
    <scope>NUCLEOTIDE SEQUENCE [LARGE SCALE GENOMIC DNA]</scope>
    <source>
        <strain evidence="3 5">NCTC12022</strain>
    </source>
</reference>
<dbReference type="GO" id="GO:0008233">
    <property type="term" value="F:peptidase activity"/>
    <property type="evidence" value="ECO:0007669"/>
    <property type="project" value="UniProtKB-KW"/>
</dbReference>
<feature type="chain" id="PRO_5036299271" evidence="1">
    <location>
        <begin position="21"/>
        <end position="191"/>
    </location>
</feature>
<dbReference type="GO" id="GO:0006508">
    <property type="term" value="P:proteolysis"/>
    <property type="evidence" value="ECO:0007669"/>
    <property type="project" value="UniProtKB-KW"/>
</dbReference>
<evidence type="ECO:0000256" key="1">
    <source>
        <dbReference type="SAM" id="SignalP"/>
    </source>
</evidence>
<dbReference type="AlphaFoldDB" id="A0A0W0U1Z6"/>
<evidence type="ECO:0000313" key="2">
    <source>
        <dbReference type="EMBL" id="KTD01941.1"/>
    </source>
</evidence>
<dbReference type="OrthoDB" id="532520at2"/>
<proteinExistence type="predicted"/>
<dbReference type="STRING" id="453.Lfee_0988"/>
<dbReference type="EMBL" id="UASS01000001">
    <property type="protein sequence ID" value="SPX59462.1"/>
    <property type="molecule type" value="Genomic_DNA"/>
</dbReference>
<name>A0A0W0U1Z6_9GAMM</name>
<dbReference type="Pfam" id="PF06037">
    <property type="entry name" value="DUF922"/>
    <property type="match status" value="1"/>
</dbReference>
<dbReference type="Proteomes" id="UP000251942">
    <property type="component" value="Unassembled WGS sequence"/>
</dbReference>
<organism evidence="2 4">
    <name type="scientific">Legionella feeleii</name>
    <dbReference type="NCBI Taxonomy" id="453"/>
    <lineage>
        <taxon>Bacteria</taxon>
        <taxon>Pseudomonadati</taxon>
        <taxon>Pseudomonadota</taxon>
        <taxon>Gammaproteobacteria</taxon>
        <taxon>Legionellales</taxon>
        <taxon>Legionellaceae</taxon>
        <taxon>Legionella</taxon>
    </lineage>
</organism>
<feature type="signal peptide" evidence="1">
    <location>
        <begin position="1"/>
        <end position="20"/>
    </location>
</feature>
<protein>
    <submittedName>
        <fullName evidence="3">Predicted secreted Zn-dependent protease</fullName>
    </submittedName>
</protein>
<keyword evidence="3" id="KW-0645">Protease</keyword>
<gene>
    <name evidence="2" type="ORF">Lfee_0988</name>
    <name evidence="3" type="ORF">NCTC12022_00285</name>
</gene>
<dbReference type="RefSeq" id="WP_064088306.1">
    <property type="nucleotide sequence ID" value="NZ_CAAAHT010000010.1"/>
</dbReference>
<reference evidence="2 4" key="1">
    <citation type="submission" date="2015-11" db="EMBL/GenBank/DDBJ databases">
        <title>Genomic analysis of 38 Legionella species identifies large and diverse effector repertoires.</title>
        <authorList>
            <person name="Burstein D."/>
            <person name="Amaro F."/>
            <person name="Zusman T."/>
            <person name="Lifshitz Z."/>
            <person name="Cohen O."/>
            <person name="Gilbert J.A."/>
            <person name="Pupko T."/>
            <person name="Shuman H.A."/>
            <person name="Segal G."/>
        </authorList>
    </citation>
    <scope>NUCLEOTIDE SEQUENCE [LARGE SCALE GENOMIC DNA]</scope>
    <source>
        <strain evidence="2 4">WO-44C</strain>
    </source>
</reference>
<dbReference type="EMBL" id="LNYB01000028">
    <property type="protein sequence ID" value="KTD01941.1"/>
    <property type="molecule type" value="Genomic_DNA"/>
</dbReference>
<dbReference type="InterPro" id="IPR010321">
    <property type="entry name" value="DUF922"/>
</dbReference>
<keyword evidence="3" id="KW-0378">Hydrolase</keyword>
<evidence type="ECO:0000313" key="4">
    <source>
        <dbReference type="Proteomes" id="UP000054698"/>
    </source>
</evidence>
<dbReference type="Proteomes" id="UP000054698">
    <property type="component" value="Unassembled WGS sequence"/>
</dbReference>
<keyword evidence="1" id="KW-0732">Signal</keyword>
<evidence type="ECO:0000313" key="5">
    <source>
        <dbReference type="Proteomes" id="UP000251942"/>
    </source>
</evidence>
<sequence>MKRLFFSSFLLFFFSNTAFASYTINEVKNYYQISGNTEQTLREQMGELGPVIKGHHYDAQTIWYVTWNYNWHYNHPSQNPCYVKNVTVSANVTSILPAWSNQNSSTPYLQNKWNNYLNNLIKHEEGHGNNGKRAAMEIEQALLNTPAMPNCNVLKTELNMKANEIISKHNAWDTQYDMETNHGKNQGAIFP</sequence>
<evidence type="ECO:0000313" key="3">
    <source>
        <dbReference type="EMBL" id="SPX59462.1"/>
    </source>
</evidence>